<keyword evidence="3" id="KW-0547">Nucleotide-binding</keyword>
<dbReference type="Pfam" id="PF00294">
    <property type="entry name" value="PfkB"/>
    <property type="match status" value="1"/>
</dbReference>
<name>A0A2S6AEC3_9NOCA</name>
<evidence type="ECO:0000256" key="4">
    <source>
        <dbReference type="ARBA" id="ARBA00022777"/>
    </source>
</evidence>
<reference evidence="8 9" key="1">
    <citation type="submission" date="2018-02" db="EMBL/GenBank/DDBJ databases">
        <title>8 Nocardia nova and 1 Nocardia cyriacigeorgica strain used for evolution to TMP-SMX.</title>
        <authorList>
            <person name="Mehta H."/>
            <person name="Weng J."/>
            <person name="Shamoo Y."/>
        </authorList>
    </citation>
    <scope>NUCLEOTIDE SEQUENCE [LARGE SCALE GENOMIC DNA]</scope>
    <source>
        <strain evidence="8 9">MDA3139</strain>
    </source>
</reference>
<dbReference type="GO" id="GO:0008443">
    <property type="term" value="F:phosphofructokinase activity"/>
    <property type="evidence" value="ECO:0007669"/>
    <property type="project" value="TreeGrafter"/>
</dbReference>
<dbReference type="NCBIfam" id="TIGR03168">
    <property type="entry name" value="1-PFK"/>
    <property type="match status" value="1"/>
</dbReference>
<evidence type="ECO:0000256" key="2">
    <source>
        <dbReference type="ARBA" id="ARBA00022679"/>
    </source>
</evidence>
<organism evidence="8 9">
    <name type="scientific">Nocardia nova</name>
    <dbReference type="NCBI Taxonomy" id="37330"/>
    <lineage>
        <taxon>Bacteria</taxon>
        <taxon>Bacillati</taxon>
        <taxon>Actinomycetota</taxon>
        <taxon>Actinomycetes</taxon>
        <taxon>Mycobacteriales</taxon>
        <taxon>Nocardiaceae</taxon>
        <taxon>Nocardia</taxon>
    </lineage>
</organism>
<dbReference type="EMBL" id="PSZC01000037">
    <property type="protein sequence ID" value="PPJ32748.1"/>
    <property type="molecule type" value="Genomic_DNA"/>
</dbReference>
<dbReference type="GO" id="GO:0005524">
    <property type="term" value="F:ATP binding"/>
    <property type="evidence" value="ECO:0007669"/>
    <property type="project" value="UniProtKB-KW"/>
</dbReference>
<dbReference type="PANTHER" id="PTHR46566">
    <property type="entry name" value="1-PHOSPHOFRUCTOKINASE-RELATED"/>
    <property type="match status" value="1"/>
</dbReference>
<dbReference type="InterPro" id="IPR011611">
    <property type="entry name" value="PfkB_dom"/>
</dbReference>
<feature type="region of interest" description="Disordered" evidence="6">
    <location>
        <begin position="1"/>
        <end position="45"/>
    </location>
</feature>
<keyword evidence="4 8" id="KW-0418">Kinase</keyword>
<evidence type="ECO:0000313" key="9">
    <source>
        <dbReference type="Proteomes" id="UP000239874"/>
    </source>
</evidence>
<dbReference type="Proteomes" id="UP000239874">
    <property type="component" value="Unassembled WGS sequence"/>
</dbReference>
<feature type="domain" description="Carbohydrate kinase PfkB" evidence="7">
    <location>
        <begin position="67"/>
        <end position="338"/>
    </location>
</feature>
<sequence>MRCGSGRRGARGGDDAGGGDRRGDRRRSAAGDVRRCAGGGRGSGVARGAAARTVVEVILTVTLNPAYDMTYRVENFEPGRTHRVSSVEQRVGGKGINVTRVLNQIGKYSRATGFADHAFSDAAERELPVDFVHALPWVRRTVVISDSHDGSATSLWEPGARLTNPDAVDQLLVRLSGLAAEAGGIVVSGSLPGGVRASLPADLARIGLDAGVPVICDVDGLALEAAARVPGVILMPDLEELAGLTGTRPATTEEVAAAAAALVGAGTGAVIATRSPDSMVAVTSDGAWSAVLPEPLSGNPIGAGDAAAAAVIAALAGPDRPEWPAILADAVATSAAAVVMAVAGEIDLSLRQRVLAEVVVEKLADPDGDC</sequence>
<dbReference type="AlphaFoldDB" id="A0A2S6AEC3"/>
<accession>A0A2S6AEC3</accession>
<evidence type="ECO:0000256" key="5">
    <source>
        <dbReference type="ARBA" id="ARBA00022840"/>
    </source>
</evidence>
<dbReference type="Gene3D" id="3.40.1190.20">
    <property type="match status" value="1"/>
</dbReference>
<evidence type="ECO:0000259" key="7">
    <source>
        <dbReference type="Pfam" id="PF00294"/>
    </source>
</evidence>
<keyword evidence="5" id="KW-0067">ATP-binding</keyword>
<evidence type="ECO:0000313" key="8">
    <source>
        <dbReference type="EMBL" id="PPJ32748.1"/>
    </source>
</evidence>
<dbReference type="PANTHER" id="PTHR46566:SF5">
    <property type="entry name" value="1-PHOSPHOFRUCTOKINASE"/>
    <property type="match status" value="1"/>
</dbReference>
<evidence type="ECO:0000256" key="1">
    <source>
        <dbReference type="ARBA" id="ARBA00010688"/>
    </source>
</evidence>
<dbReference type="GO" id="GO:0005829">
    <property type="term" value="C:cytosol"/>
    <property type="evidence" value="ECO:0007669"/>
    <property type="project" value="TreeGrafter"/>
</dbReference>
<keyword evidence="2" id="KW-0808">Transferase</keyword>
<comment type="similarity">
    <text evidence="1">Belongs to the carbohydrate kinase PfkB family.</text>
</comment>
<protein>
    <submittedName>
        <fullName evidence="8">Carbohydrate kinase</fullName>
    </submittedName>
</protein>
<evidence type="ECO:0000256" key="3">
    <source>
        <dbReference type="ARBA" id="ARBA00022741"/>
    </source>
</evidence>
<gene>
    <name evidence="8" type="ORF">C5E45_32220</name>
</gene>
<proteinExistence type="inferred from homology"/>
<dbReference type="SUPFAM" id="SSF53613">
    <property type="entry name" value="Ribokinase-like"/>
    <property type="match status" value="1"/>
</dbReference>
<comment type="caution">
    <text evidence="8">The sequence shown here is derived from an EMBL/GenBank/DDBJ whole genome shotgun (WGS) entry which is preliminary data.</text>
</comment>
<evidence type="ECO:0000256" key="6">
    <source>
        <dbReference type="SAM" id="MobiDB-lite"/>
    </source>
</evidence>
<feature type="compositionally biased region" description="Basic and acidic residues" evidence="6">
    <location>
        <begin position="11"/>
        <end position="35"/>
    </location>
</feature>
<dbReference type="OrthoDB" id="9801219at2"/>
<dbReference type="InterPro" id="IPR029056">
    <property type="entry name" value="Ribokinase-like"/>
</dbReference>
<dbReference type="InterPro" id="IPR017583">
    <property type="entry name" value="Tagatose/fructose_Pkinase"/>
</dbReference>